<dbReference type="PANTHER" id="PTHR46865:SF2">
    <property type="entry name" value="MONOOXYGENASE"/>
    <property type="match status" value="1"/>
</dbReference>
<reference evidence="6 7" key="1">
    <citation type="journal article" date="2016" name="Sci. Rep.">
        <title>Peltaster fructicola genome reveals evolution from an invasive phytopathogen to an ectophytic parasite.</title>
        <authorList>
            <person name="Xu C."/>
            <person name="Chen H."/>
            <person name="Gleason M.L."/>
            <person name="Xu J.R."/>
            <person name="Liu H."/>
            <person name="Zhang R."/>
            <person name="Sun G."/>
        </authorList>
    </citation>
    <scope>NUCLEOTIDE SEQUENCE [LARGE SCALE GENOMIC DNA]</scope>
    <source>
        <strain evidence="6 7">LNHT1506</strain>
    </source>
</reference>
<evidence type="ECO:0000256" key="1">
    <source>
        <dbReference type="ARBA" id="ARBA00022630"/>
    </source>
</evidence>
<dbReference type="Pfam" id="PF01494">
    <property type="entry name" value="FAD_binding_3"/>
    <property type="match status" value="1"/>
</dbReference>
<dbReference type="InterPro" id="IPR051704">
    <property type="entry name" value="FAD_aromatic-hydroxylase"/>
</dbReference>
<dbReference type="SUPFAM" id="SSF51905">
    <property type="entry name" value="FAD/NAD(P)-binding domain"/>
    <property type="match status" value="1"/>
</dbReference>
<evidence type="ECO:0000256" key="4">
    <source>
        <dbReference type="SAM" id="Phobius"/>
    </source>
</evidence>
<organism evidence="6 7">
    <name type="scientific">Peltaster fructicola</name>
    <dbReference type="NCBI Taxonomy" id="286661"/>
    <lineage>
        <taxon>Eukaryota</taxon>
        <taxon>Fungi</taxon>
        <taxon>Dikarya</taxon>
        <taxon>Ascomycota</taxon>
        <taxon>Pezizomycotina</taxon>
        <taxon>Dothideomycetes</taxon>
        <taxon>Dothideomycetes incertae sedis</taxon>
        <taxon>Peltaster</taxon>
    </lineage>
</organism>
<feature type="transmembrane region" description="Helical" evidence="4">
    <location>
        <begin position="6"/>
        <end position="24"/>
    </location>
</feature>
<keyword evidence="4" id="KW-0812">Transmembrane</keyword>
<accession>A0A6H0XPA8</accession>
<gene>
    <name evidence="6" type="ORF">AMS68_002114</name>
</gene>
<evidence type="ECO:0000259" key="5">
    <source>
        <dbReference type="Pfam" id="PF01494"/>
    </source>
</evidence>
<protein>
    <recommendedName>
        <fullName evidence="5">FAD-binding domain-containing protein</fullName>
    </recommendedName>
</protein>
<name>A0A6H0XPA8_9PEZI</name>
<keyword evidence="7" id="KW-1185">Reference proteome</keyword>
<evidence type="ECO:0000313" key="7">
    <source>
        <dbReference type="Proteomes" id="UP000503462"/>
    </source>
</evidence>
<proteinExistence type="predicted"/>
<sequence>MTSQSILIVGCGIAGPVLASFLLLKDIPAQQLPRITIVERADCLRAQGQNIDIRGAGVTLMRKLGLETAIRSNTTGEEGARWVDSKDRIWGQFAADKTGSVQTGTSDIEILRGKLGQIFYDRSKTLSLEVKQKGGHGIEYIFGDYLESIDQQGQEVLVRFAKSGEERRYDLVVGADGLQSRTRRMVFGEAGEKERVHNLGLYGGFYSMPKGGNDSEWRRWFHAPGGKGIMVRPSHDPKITTVFMGYMTEDKRYEEAGARELGGVDKQRR</sequence>
<dbReference type="PRINTS" id="PR00420">
    <property type="entry name" value="RNGMNOXGNASE"/>
</dbReference>
<dbReference type="Proteomes" id="UP000503462">
    <property type="component" value="Chromosome 2"/>
</dbReference>
<dbReference type="OrthoDB" id="655030at2759"/>
<dbReference type="GO" id="GO:0016491">
    <property type="term" value="F:oxidoreductase activity"/>
    <property type="evidence" value="ECO:0007669"/>
    <property type="project" value="UniProtKB-KW"/>
</dbReference>
<keyword evidence="2" id="KW-0274">FAD</keyword>
<dbReference type="AlphaFoldDB" id="A0A6H0XPA8"/>
<evidence type="ECO:0000256" key="2">
    <source>
        <dbReference type="ARBA" id="ARBA00022827"/>
    </source>
</evidence>
<dbReference type="Gene3D" id="3.50.50.60">
    <property type="entry name" value="FAD/NAD(P)-binding domain"/>
    <property type="match status" value="1"/>
</dbReference>
<keyword evidence="3" id="KW-0560">Oxidoreductase</keyword>
<feature type="domain" description="FAD-binding" evidence="5">
    <location>
        <begin position="5"/>
        <end position="250"/>
    </location>
</feature>
<keyword evidence="4" id="KW-0472">Membrane</keyword>
<dbReference type="PANTHER" id="PTHR46865">
    <property type="entry name" value="OXIDOREDUCTASE-RELATED"/>
    <property type="match status" value="1"/>
</dbReference>
<dbReference type="GO" id="GO:0071949">
    <property type="term" value="F:FAD binding"/>
    <property type="evidence" value="ECO:0007669"/>
    <property type="project" value="InterPro"/>
</dbReference>
<dbReference type="InterPro" id="IPR036188">
    <property type="entry name" value="FAD/NAD-bd_sf"/>
</dbReference>
<keyword evidence="4" id="KW-1133">Transmembrane helix</keyword>
<dbReference type="EMBL" id="CP051140">
    <property type="protein sequence ID" value="QIW96596.1"/>
    <property type="molecule type" value="Genomic_DNA"/>
</dbReference>
<evidence type="ECO:0000256" key="3">
    <source>
        <dbReference type="ARBA" id="ARBA00023002"/>
    </source>
</evidence>
<evidence type="ECO:0000313" key="6">
    <source>
        <dbReference type="EMBL" id="QIW96596.1"/>
    </source>
</evidence>
<keyword evidence="1" id="KW-0285">Flavoprotein</keyword>
<dbReference type="InterPro" id="IPR002938">
    <property type="entry name" value="FAD-bd"/>
</dbReference>